<dbReference type="Gene3D" id="2.60.40.10">
    <property type="entry name" value="Immunoglobulins"/>
    <property type="match status" value="1"/>
</dbReference>
<dbReference type="PANTHER" id="PTHR43002">
    <property type="entry name" value="GLYCOGEN DEBRANCHING ENZYME"/>
    <property type="match status" value="1"/>
</dbReference>
<feature type="region of interest" description="Disordered" evidence="4">
    <location>
        <begin position="717"/>
        <end position="742"/>
    </location>
</feature>
<evidence type="ECO:0000256" key="1">
    <source>
        <dbReference type="ARBA" id="ARBA00008061"/>
    </source>
</evidence>
<comment type="similarity">
    <text evidence="1">Belongs to the glycosyl hydrolase 13 family.</text>
</comment>
<evidence type="ECO:0000313" key="7">
    <source>
        <dbReference type="Proteomes" id="UP000319516"/>
    </source>
</evidence>
<evidence type="ECO:0000256" key="3">
    <source>
        <dbReference type="ARBA" id="ARBA00023295"/>
    </source>
</evidence>
<dbReference type="InterPro" id="IPR017853">
    <property type="entry name" value="GH"/>
</dbReference>
<feature type="domain" description="Glycosyl hydrolase family 13 catalytic" evidence="5">
    <location>
        <begin position="141"/>
        <end position="585"/>
    </location>
</feature>
<comment type="caution">
    <text evidence="6">The sequence shown here is derived from an EMBL/GenBank/DDBJ whole genome shotgun (WGS) entry which is preliminary data.</text>
</comment>
<dbReference type="GO" id="GO:0004135">
    <property type="term" value="F:amylo-alpha-1,6-glucosidase activity"/>
    <property type="evidence" value="ECO:0007669"/>
    <property type="project" value="InterPro"/>
</dbReference>
<dbReference type="CDD" id="cd02856">
    <property type="entry name" value="E_set_GDE_Isoamylase_N"/>
    <property type="match status" value="1"/>
</dbReference>
<evidence type="ECO:0000256" key="4">
    <source>
        <dbReference type="SAM" id="MobiDB-lite"/>
    </source>
</evidence>
<gene>
    <name evidence="6" type="ORF">FB467_3113</name>
</gene>
<organism evidence="6 7">
    <name type="scientific">Ornithinicoccus hortensis</name>
    <dbReference type="NCBI Taxonomy" id="82346"/>
    <lineage>
        <taxon>Bacteria</taxon>
        <taxon>Bacillati</taxon>
        <taxon>Actinomycetota</taxon>
        <taxon>Actinomycetes</taxon>
        <taxon>Micrococcales</taxon>
        <taxon>Intrasporangiaceae</taxon>
        <taxon>Ornithinicoccus</taxon>
    </lineage>
</organism>
<evidence type="ECO:0000256" key="2">
    <source>
        <dbReference type="ARBA" id="ARBA00022801"/>
    </source>
</evidence>
<accession>A0A542YV31</accession>
<dbReference type="AlphaFoldDB" id="A0A542YV31"/>
<dbReference type="Gene3D" id="2.60.40.1180">
    <property type="entry name" value="Golgi alpha-mannosidase II"/>
    <property type="match status" value="1"/>
</dbReference>
<feature type="compositionally biased region" description="Basic and acidic residues" evidence="4">
    <location>
        <begin position="482"/>
        <end position="499"/>
    </location>
</feature>
<dbReference type="InterPro" id="IPR006047">
    <property type="entry name" value="GH13_cat_dom"/>
</dbReference>
<dbReference type="InterPro" id="IPR013780">
    <property type="entry name" value="Glyco_hydro_b"/>
</dbReference>
<dbReference type="InterPro" id="IPR004193">
    <property type="entry name" value="Glyco_hydro_13_N"/>
</dbReference>
<proteinExistence type="inferred from homology"/>
<feature type="region of interest" description="Disordered" evidence="4">
    <location>
        <begin position="482"/>
        <end position="509"/>
    </location>
</feature>
<name>A0A542YV31_9MICO</name>
<dbReference type="GO" id="GO:0005980">
    <property type="term" value="P:glycogen catabolic process"/>
    <property type="evidence" value="ECO:0007669"/>
    <property type="project" value="InterPro"/>
</dbReference>
<dbReference type="InterPro" id="IPR014756">
    <property type="entry name" value="Ig_E-set"/>
</dbReference>
<dbReference type="OrthoDB" id="3236218at2"/>
<dbReference type="Gene3D" id="3.20.20.80">
    <property type="entry name" value="Glycosidases"/>
    <property type="match status" value="1"/>
</dbReference>
<dbReference type="SUPFAM" id="SSF51445">
    <property type="entry name" value="(Trans)glycosidases"/>
    <property type="match status" value="1"/>
</dbReference>
<dbReference type="SUPFAM" id="SSF81296">
    <property type="entry name" value="E set domains"/>
    <property type="match status" value="1"/>
</dbReference>
<dbReference type="InterPro" id="IPR044505">
    <property type="entry name" value="GlgX_Isoamylase_N_E_set"/>
</dbReference>
<reference evidence="6 7" key="1">
    <citation type="submission" date="2019-06" db="EMBL/GenBank/DDBJ databases">
        <title>Sequencing the genomes of 1000 actinobacteria strains.</title>
        <authorList>
            <person name="Klenk H.-P."/>
        </authorList>
    </citation>
    <scope>NUCLEOTIDE SEQUENCE [LARGE SCALE GENOMIC DNA]</scope>
    <source>
        <strain evidence="6 7">DSM 12335</strain>
    </source>
</reference>
<sequence>MSAPRRSTDVPPRLGVTLDVDGAWVAVFARHATAVDLCLFDAEGREHRVPLTHTAYGIWWDHVPGMGPGQRYGYRAHGPWSPTDGHRHNPAKLLLDPYAGALDGQVRWGPEVYGHTVDEQWSGDGEVPDGRDSSAYVPRSVVVDHSFDWGQDVRPEVPWSQTVVYEAHVRGLTMRHPDVPEELRGTYAALGHPAILDHLTGLGVTTLELLPVHAFTHEPRLVQLGLSNYWGYNTLGFFAPHAPYAVSRDPQGVVEEVKGAVRALHAAGIEVVLDVVYNHTAEQGADSGATLSWRGLDNATYYRLDERGRDIDVTGCGNTVDLRRPMVAKMALDSLRHWVTEYHVDGFRFDLAPALARGRDDAYDPDHAFHVALRTDPVLSRVKLIAEPWDIGVHGWRTGQFPPPFAEWNDRFRDTVRTFWLADSARGAAGQTRHGIGELATRITGSEDMFALEDRGPIASVNYVTAHDGFTLADTTAYEEKHNEANGEDNRDGHGDNRSWNHGVEGPTQDPEVLAARRRSVRNLLATTLFSAGVPMLTAGDEIGRTQGGNNNAYCQDNETSWVDWEVSAEAEDLRATVAALTALRREHRALRPVDFPRFDPEPGRARVRWFAPEGHVLSPAEWADPARCTVVALLEDSNGEDDAVLLVLHSGASQITVRLPEVEGLTGAQVLWDSTWERPGEAVTDDIEGVDEAPTGEGANTFLVAPRSTLLLRPHGLGAPSGPGIAGSELDSVHNASIRDD</sequence>
<dbReference type="EMBL" id="VFOP01000001">
    <property type="protein sequence ID" value="TQL51946.1"/>
    <property type="molecule type" value="Genomic_DNA"/>
</dbReference>
<dbReference type="SMART" id="SM00642">
    <property type="entry name" value="Aamy"/>
    <property type="match status" value="1"/>
</dbReference>
<keyword evidence="3" id="KW-0326">Glycosidase</keyword>
<dbReference type="RefSeq" id="WP_141785883.1">
    <property type="nucleotide sequence ID" value="NZ_BAAAIK010000001.1"/>
</dbReference>
<dbReference type="CDD" id="cd11326">
    <property type="entry name" value="AmyAc_Glg_debranch"/>
    <property type="match status" value="1"/>
</dbReference>
<keyword evidence="2" id="KW-0378">Hydrolase</keyword>
<keyword evidence="7" id="KW-1185">Reference proteome</keyword>
<dbReference type="Pfam" id="PF02922">
    <property type="entry name" value="CBM_48"/>
    <property type="match status" value="1"/>
</dbReference>
<dbReference type="SUPFAM" id="SSF51011">
    <property type="entry name" value="Glycosyl hydrolase domain"/>
    <property type="match status" value="1"/>
</dbReference>
<dbReference type="Proteomes" id="UP000319516">
    <property type="component" value="Unassembled WGS sequence"/>
</dbReference>
<evidence type="ECO:0000313" key="6">
    <source>
        <dbReference type="EMBL" id="TQL51946.1"/>
    </source>
</evidence>
<dbReference type="InterPro" id="IPR013783">
    <property type="entry name" value="Ig-like_fold"/>
</dbReference>
<dbReference type="InterPro" id="IPR011837">
    <property type="entry name" value="Glycogen_debranch_GlgX"/>
</dbReference>
<evidence type="ECO:0000259" key="5">
    <source>
        <dbReference type="SMART" id="SM00642"/>
    </source>
</evidence>
<protein>
    <submittedName>
        <fullName evidence="6">Glycogen operon protein</fullName>
    </submittedName>
</protein>
<dbReference type="NCBIfam" id="TIGR02100">
    <property type="entry name" value="glgX_debranch"/>
    <property type="match status" value="1"/>
</dbReference>